<comment type="caution">
    <text evidence="1">The sequence shown here is derived from an EMBL/GenBank/DDBJ whole genome shotgun (WGS) entry which is preliminary data.</text>
</comment>
<name>A0ABU3NYR5_9FIRM</name>
<evidence type="ECO:0000313" key="2">
    <source>
        <dbReference type="Proteomes" id="UP001254848"/>
    </source>
</evidence>
<organism evidence="1 2">
    <name type="scientific">Anaeroselena agilis</name>
    <dbReference type="NCBI Taxonomy" id="3063788"/>
    <lineage>
        <taxon>Bacteria</taxon>
        <taxon>Bacillati</taxon>
        <taxon>Bacillota</taxon>
        <taxon>Negativicutes</taxon>
        <taxon>Acetonemataceae</taxon>
        <taxon>Anaeroselena</taxon>
    </lineage>
</organism>
<dbReference type="EMBL" id="JAUOZS010000001">
    <property type="protein sequence ID" value="MDT8900996.1"/>
    <property type="molecule type" value="Genomic_DNA"/>
</dbReference>
<protein>
    <submittedName>
        <fullName evidence="1">(2Fe-2S) ferredoxin domain-containing protein</fullName>
    </submittedName>
</protein>
<dbReference type="InterPro" id="IPR036249">
    <property type="entry name" value="Thioredoxin-like_sf"/>
</dbReference>
<gene>
    <name evidence="1" type="ORF">Q4T40_07090</name>
</gene>
<reference evidence="1 2" key="1">
    <citation type="submission" date="2023-07" db="EMBL/GenBank/DDBJ databases">
        <title>The novel representative of Negativicutes class, Anaeroselena agilis gen. nov. sp. nov.</title>
        <authorList>
            <person name="Prokofeva M.I."/>
            <person name="Elcheninov A.G."/>
            <person name="Klyukina A."/>
            <person name="Kublanov I.V."/>
            <person name="Frolov E.N."/>
            <person name="Podosokorskaya O.A."/>
        </authorList>
    </citation>
    <scope>NUCLEOTIDE SEQUENCE [LARGE SCALE GENOMIC DNA]</scope>
    <source>
        <strain evidence="1 2">4137-cl</strain>
    </source>
</reference>
<accession>A0ABU3NYR5</accession>
<keyword evidence="2" id="KW-1185">Reference proteome</keyword>
<evidence type="ECO:0000313" key="1">
    <source>
        <dbReference type="EMBL" id="MDT8900996.1"/>
    </source>
</evidence>
<dbReference type="Proteomes" id="UP001254848">
    <property type="component" value="Unassembled WGS sequence"/>
</dbReference>
<dbReference type="Gene3D" id="3.40.30.10">
    <property type="entry name" value="Glutaredoxin"/>
    <property type="match status" value="1"/>
</dbReference>
<dbReference type="RefSeq" id="WP_413779525.1">
    <property type="nucleotide sequence ID" value="NZ_JAUOZS010000001.1"/>
</dbReference>
<proteinExistence type="predicted"/>
<dbReference type="Pfam" id="PF01257">
    <property type="entry name" value="2Fe-2S_thioredx"/>
    <property type="match status" value="1"/>
</dbReference>
<dbReference type="CDD" id="cd02980">
    <property type="entry name" value="TRX_Fd_family"/>
    <property type="match status" value="1"/>
</dbReference>
<sequence>MTKIAICIGSACHLRGAHGVLGAFSALLEKYRLSAEIDLEGNFCQGRCTEGVVIKIDGEIITHVSQENVFAIFQEKVLKEGKQ</sequence>
<dbReference type="SUPFAM" id="SSF52833">
    <property type="entry name" value="Thioredoxin-like"/>
    <property type="match status" value="1"/>
</dbReference>